<evidence type="ECO:0000313" key="3">
    <source>
        <dbReference type="Proteomes" id="UP000187059"/>
    </source>
</evidence>
<dbReference type="Pfam" id="PF00583">
    <property type="entry name" value="Acetyltransf_1"/>
    <property type="match status" value="1"/>
</dbReference>
<dbReference type="Gene3D" id="3.40.630.30">
    <property type="match status" value="1"/>
</dbReference>
<dbReference type="AlphaFoldDB" id="A0A1P8UY68"/>
<proteinExistence type="predicted"/>
<keyword evidence="2" id="KW-0808">Transferase</keyword>
<dbReference type="KEGG" id="paby:Ga0080574_TMP3995"/>
<evidence type="ECO:0000259" key="1">
    <source>
        <dbReference type="PROSITE" id="PS51186"/>
    </source>
</evidence>
<sequence>MKTLHLADGGDLEKLMPMVSAFHAEEGYGTDEAHVRAALEPILNGLPHGAIWLVGPRKAPVGYILVSFGWSMEFGGLDAVLDEIFIRPAVRGRGMGGEALHQLVAGLRDAGVKAVHLEADRTDEPLQRFYQRNRFKPRDGYTLMSRIL</sequence>
<accession>A0A1P8UY68</accession>
<gene>
    <name evidence="2" type="ORF">Ga0080574_TMP3995</name>
</gene>
<evidence type="ECO:0000313" key="2">
    <source>
        <dbReference type="EMBL" id="APZ54329.1"/>
    </source>
</evidence>
<dbReference type="GO" id="GO:0016747">
    <property type="term" value="F:acyltransferase activity, transferring groups other than amino-acyl groups"/>
    <property type="evidence" value="ECO:0007669"/>
    <property type="project" value="InterPro"/>
</dbReference>
<dbReference type="PROSITE" id="PS51186">
    <property type="entry name" value="GNAT"/>
    <property type="match status" value="1"/>
</dbReference>
<dbReference type="EMBL" id="CP015093">
    <property type="protein sequence ID" value="APZ54329.1"/>
    <property type="molecule type" value="Genomic_DNA"/>
</dbReference>
<protein>
    <submittedName>
        <fullName evidence="2">Acetyltransferase (GNAT) family protein</fullName>
    </submittedName>
</protein>
<dbReference type="OrthoDB" id="9805924at2"/>
<dbReference type="InterPro" id="IPR016181">
    <property type="entry name" value="Acyl_CoA_acyltransferase"/>
</dbReference>
<dbReference type="SUPFAM" id="SSF55729">
    <property type="entry name" value="Acyl-CoA N-acyltransferases (Nat)"/>
    <property type="match status" value="1"/>
</dbReference>
<feature type="domain" description="N-acetyltransferase" evidence="1">
    <location>
        <begin position="2"/>
        <end position="148"/>
    </location>
</feature>
<dbReference type="CDD" id="cd04301">
    <property type="entry name" value="NAT_SF"/>
    <property type="match status" value="1"/>
</dbReference>
<dbReference type="InterPro" id="IPR000182">
    <property type="entry name" value="GNAT_dom"/>
</dbReference>
<dbReference type="Proteomes" id="UP000187059">
    <property type="component" value="Chromosome"/>
</dbReference>
<reference evidence="2 3" key="1">
    <citation type="submission" date="2016-04" db="EMBL/GenBank/DDBJ databases">
        <title>Deep-sea bacteria in the southern Pacific.</title>
        <authorList>
            <person name="Tang K."/>
        </authorList>
    </citation>
    <scope>NUCLEOTIDE SEQUENCE [LARGE SCALE GENOMIC DNA]</scope>
    <source>
        <strain evidence="2 3">JLT2014</strain>
    </source>
</reference>
<name>A0A1P8UY68_9RHOB</name>
<dbReference type="RefSeq" id="WP_076703700.1">
    <property type="nucleotide sequence ID" value="NZ_CP015093.1"/>
</dbReference>
<organism evidence="2 3">
    <name type="scientific">Salipiger abyssi</name>
    <dbReference type="NCBI Taxonomy" id="1250539"/>
    <lineage>
        <taxon>Bacteria</taxon>
        <taxon>Pseudomonadati</taxon>
        <taxon>Pseudomonadota</taxon>
        <taxon>Alphaproteobacteria</taxon>
        <taxon>Rhodobacterales</taxon>
        <taxon>Roseobacteraceae</taxon>
        <taxon>Salipiger</taxon>
    </lineage>
</organism>
<keyword evidence="3" id="KW-1185">Reference proteome</keyword>
<dbReference type="STRING" id="1250539.Ga0080574_TMP3995"/>